<evidence type="ECO:0000313" key="7">
    <source>
        <dbReference type="Proteomes" id="UP001179952"/>
    </source>
</evidence>
<protein>
    <submittedName>
        <fullName evidence="6">Cyclin-D7-1</fullName>
    </submittedName>
</protein>
<keyword evidence="1" id="KW-0132">Cell division</keyword>
<name>A0AAV9B4Z0_ACOGR</name>
<keyword evidence="3" id="KW-0131">Cell cycle</keyword>
<dbReference type="SUPFAM" id="SSF47954">
    <property type="entry name" value="Cyclin-like"/>
    <property type="match status" value="1"/>
</dbReference>
<dbReference type="Pfam" id="PF02984">
    <property type="entry name" value="Cyclin_C"/>
    <property type="match status" value="1"/>
</dbReference>
<accession>A0AAV9B4Z0</accession>
<reference evidence="6" key="1">
    <citation type="journal article" date="2023" name="Nat. Commun.">
        <title>Diploid and tetraploid genomes of Acorus and the evolution of monocots.</title>
        <authorList>
            <person name="Ma L."/>
            <person name="Liu K.W."/>
            <person name="Li Z."/>
            <person name="Hsiao Y.Y."/>
            <person name="Qi Y."/>
            <person name="Fu T."/>
            <person name="Tang G.D."/>
            <person name="Zhang D."/>
            <person name="Sun W.H."/>
            <person name="Liu D.K."/>
            <person name="Li Y."/>
            <person name="Chen G.Z."/>
            <person name="Liu X.D."/>
            <person name="Liao X.Y."/>
            <person name="Jiang Y.T."/>
            <person name="Yu X."/>
            <person name="Hao Y."/>
            <person name="Huang J."/>
            <person name="Zhao X.W."/>
            <person name="Ke S."/>
            <person name="Chen Y.Y."/>
            <person name="Wu W.L."/>
            <person name="Hsu J.L."/>
            <person name="Lin Y.F."/>
            <person name="Huang M.D."/>
            <person name="Li C.Y."/>
            <person name="Huang L."/>
            <person name="Wang Z.W."/>
            <person name="Zhao X."/>
            <person name="Zhong W.Y."/>
            <person name="Peng D.H."/>
            <person name="Ahmad S."/>
            <person name="Lan S."/>
            <person name="Zhang J.S."/>
            <person name="Tsai W.C."/>
            <person name="Van de Peer Y."/>
            <person name="Liu Z.J."/>
        </authorList>
    </citation>
    <scope>NUCLEOTIDE SEQUENCE</scope>
    <source>
        <strain evidence="6">SCP</strain>
    </source>
</reference>
<comment type="caution">
    <text evidence="6">The sequence shown here is derived from an EMBL/GenBank/DDBJ whole genome shotgun (WGS) entry which is preliminary data.</text>
</comment>
<evidence type="ECO:0000256" key="2">
    <source>
        <dbReference type="ARBA" id="ARBA00023127"/>
    </source>
</evidence>
<evidence type="ECO:0000256" key="3">
    <source>
        <dbReference type="ARBA" id="ARBA00023306"/>
    </source>
</evidence>
<dbReference type="InterPro" id="IPR006671">
    <property type="entry name" value="Cyclin_N"/>
</dbReference>
<keyword evidence="2" id="KW-0195">Cyclin</keyword>
<feature type="domain" description="Cyclin N-terminal" evidence="4">
    <location>
        <begin position="11"/>
        <end position="67"/>
    </location>
</feature>
<proteinExistence type="predicted"/>
<evidence type="ECO:0000313" key="6">
    <source>
        <dbReference type="EMBL" id="KAK1271541.1"/>
    </source>
</evidence>
<reference evidence="6" key="2">
    <citation type="submission" date="2023-06" db="EMBL/GenBank/DDBJ databases">
        <authorList>
            <person name="Ma L."/>
            <person name="Liu K.-W."/>
            <person name="Li Z."/>
            <person name="Hsiao Y.-Y."/>
            <person name="Qi Y."/>
            <person name="Fu T."/>
            <person name="Tang G."/>
            <person name="Zhang D."/>
            <person name="Sun W.-H."/>
            <person name="Liu D.-K."/>
            <person name="Li Y."/>
            <person name="Chen G.-Z."/>
            <person name="Liu X.-D."/>
            <person name="Liao X.-Y."/>
            <person name="Jiang Y.-T."/>
            <person name="Yu X."/>
            <person name="Hao Y."/>
            <person name="Huang J."/>
            <person name="Zhao X.-W."/>
            <person name="Ke S."/>
            <person name="Chen Y.-Y."/>
            <person name="Wu W.-L."/>
            <person name="Hsu J.-L."/>
            <person name="Lin Y.-F."/>
            <person name="Huang M.-D."/>
            <person name="Li C.-Y."/>
            <person name="Huang L."/>
            <person name="Wang Z.-W."/>
            <person name="Zhao X."/>
            <person name="Zhong W.-Y."/>
            <person name="Peng D.-H."/>
            <person name="Ahmad S."/>
            <person name="Lan S."/>
            <person name="Zhang J.-S."/>
            <person name="Tsai W.-C."/>
            <person name="Van De Peer Y."/>
            <person name="Liu Z.-J."/>
        </authorList>
    </citation>
    <scope>NUCLEOTIDE SEQUENCE</scope>
    <source>
        <strain evidence="6">SCP</strain>
        <tissue evidence="6">Leaves</tissue>
    </source>
</reference>
<dbReference type="EMBL" id="JAUJYN010000005">
    <property type="protein sequence ID" value="KAK1271541.1"/>
    <property type="molecule type" value="Genomic_DNA"/>
</dbReference>
<organism evidence="6 7">
    <name type="scientific">Acorus gramineus</name>
    <name type="common">Dwarf sweet flag</name>
    <dbReference type="NCBI Taxonomy" id="55184"/>
    <lineage>
        <taxon>Eukaryota</taxon>
        <taxon>Viridiplantae</taxon>
        <taxon>Streptophyta</taxon>
        <taxon>Embryophyta</taxon>
        <taxon>Tracheophyta</taxon>
        <taxon>Spermatophyta</taxon>
        <taxon>Magnoliopsida</taxon>
        <taxon>Liliopsida</taxon>
        <taxon>Acoraceae</taxon>
        <taxon>Acorus</taxon>
    </lineage>
</organism>
<evidence type="ECO:0000259" key="4">
    <source>
        <dbReference type="Pfam" id="PF00134"/>
    </source>
</evidence>
<dbReference type="PANTHER" id="PTHR10177">
    <property type="entry name" value="CYCLINS"/>
    <property type="match status" value="1"/>
</dbReference>
<dbReference type="InterPro" id="IPR036915">
    <property type="entry name" value="Cyclin-like_sf"/>
</dbReference>
<dbReference type="InterPro" id="IPR039361">
    <property type="entry name" value="Cyclin"/>
</dbReference>
<dbReference type="Pfam" id="PF00134">
    <property type="entry name" value="Cyclin_N"/>
    <property type="match status" value="1"/>
</dbReference>
<dbReference type="AlphaFoldDB" id="A0AAV9B4Z0"/>
<dbReference type="GO" id="GO:0051301">
    <property type="term" value="P:cell division"/>
    <property type="evidence" value="ECO:0007669"/>
    <property type="project" value="UniProtKB-KW"/>
</dbReference>
<dbReference type="InterPro" id="IPR004367">
    <property type="entry name" value="Cyclin_C-dom"/>
</dbReference>
<sequence length="193" mass="22088">MRLFHEWENWMIELISIACLSIAAKYDEVFFPSLIEIQSEDLDHSFESNTIQRMEMAVLEALDWRLSPVTAHSYVEPLTDPKFLEFRPSIVAVSALRCALQELTSSKCNEYATRVANFDSQEHKEMLEKCHKAMDERLIDPQDSAHNSHHRPSSPITVIPSQRTVISDGCIDFHVLFEASNKKRKMDGTGGSF</sequence>
<evidence type="ECO:0000256" key="1">
    <source>
        <dbReference type="ARBA" id="ARBA00022618"/>
    </source>
</evidence>
<evidence type="ECO:0000259" key="5">
    <source>
        <dbReference type="Pfam" id="PF02984"/>
    </source>
</evidence>
<feature type="domain" description="Cyclin C-terminal" evidence="5">
    <location>
        <begin position="78"/>
        <end position="151"/>
    </location>
</feature>
<dbReference type="Proteomes" id="UP001179952">
    <property type="component" value="Unassembled WGS sequence"/>
</dbReference>
<keyword evidence="7" id="KW-1185">Reference proteome</keyword>
<dbReference type="Gene3D" id="1.10.472.10">
    <property type="entry name" value="Cyclin-like"/>
    <property type="match status" value="2"/>
</dbReference>
<gene>
    <name evidence="6" type="ORF">QJS04_geneDACA007755</name>
</gene>